<dbReference type="InterPro" id="IPR050469">
    <property type="entry name" value="Diguanylate_Cyclase"/>
</dbReference>
<evidence type="ECO:0000259" key="4">
    <source>
        <dbReference type="PROSITE" id="PS50887"/>
    </source>
</evidence>
<dbReference type="SMART" id="SM00267">
    <property type="entry name" value="GGDEF"/>
    <property type="match status" value="1"/>
</dbReference>
<keyword evidence="5" id="KW-0808">Transferase</keyword>
<keyword evidence="6" id="KW-1185">Reference proteome</keyword>
<dbReference type="PROSITE" id="PS50887">
    <property type="entry name" value="GGDEF"/>
    <property type="match status" value="1"/>
</dbReference>
<evidence type="ECO:0000313" key="6">
    <source>
        <dbReference type="Proteomes" id="UP001185659"/>
    </source>
</evidence>
<proteinExistence type="predicted"/>
<dbReference type="InterPro" id="IPR043128">
    <property type="entry name" value="Rev_trsase/Diguanyl_cyclase"/>
</dbReference>
<keyword evidence="3" id="KW-0472">Membrane</keyword>
<dbReference type="GO" id="GO:0052621">
    <property type="term" value="F:diguanylate cyclase activity"/>
    <property type="evidence" value="ECO:0007669"/>
    <property type="project" value="UniProtKB-EC"/>
</dbReference>
<accession>A0ABU4AN38</accession>
<dbReference type="NCBIfam" id="TIGR00254">
    <property type="entry name" value="GGDEF"/>
    <property type="match status" value="1"/>
</dbReference>
<evidence type="ECO:0000256" key="2">
    <source>
        <dbReference type="ARBA" id="ARBA00034247"/>
    </source>
</evidence>
<sequence>MFTPLKYYVPAKGEGMGRLQAVFERFYALRIWQQACIVTLGAAVGADALTLILYSIFFSDRLMLDLILTAVITVLVAYPIAYVFLSKTATVAKLAAELDKAATTDYLTELCNRRNFMQQAGAFIGEADASAGVVLFIDVDHFKLINDRFGHAEGDRVLVLVAEAIRQSVRVDDICARIGGEEFAVFMPGADLPLARTVSERIALSCRLVGCTAHPEELSTTVSIGVAMHRPEQTLDEVVREADFLLYRAKRGGRDQVMYRAPHEVVA</sequence>
<organism evidence="5 6">
    <name type="scientific">Nitratireductor aquimarinus</name>
    <dbReference type="NCBI Taxonomy" id="889300"/>
    <lineage>
        <taxon>Bacteria</taxon>
        <taxon>Pseudomonadati</taxon>
        <taxon>Pseudomonadota</taxon>
        <taxon>Alphaproteobacteria</taxon>
        <taxon>Hyphomicrobiales</taxon>
        <taxon>Phyllobacteriaceae</taxon>
        <taxon>Nitratireductor</taxon>
    </lineage>
</organism>
<comment type="catalytic activity">
    <reaction evidence="2">
        <text>2 GTP = 3',3'-c-di-GMP + 2 diphosphate</text>
        <dbReference type="Rhea" id="RHEA:24898"/>
        <dbReference type="ChEBI" id="CHEBI:33019"/>
        <dbReference type="ChEBI" id="CHEBI:37565"/>
        <dbReference type="ChEBI" id="CHEBI:58805"/>
        <dbReference type="EC" id="2.7.7.65"/>
    </reaction>
</comment>
<gene>
    <name evidence="5" type="ORF">R2G56_15195</name>
</gene>
<keyword evidence="3" id="KW-1133">Transmembrane helix</keyword>
<feature type="domain" description="GGDEF" evidence="4">
    <location>
        <begin position="130"/>
        <end position="262"/>
    </location>
</feature>
<dbReference type="RefSeq" id="WP_245447498.1">
    <property type="nucleotide sequence ID" value="NZ_JAWLIP010000007.1"/>
</dbReference>
<name>A0ABU4AN38_9HYPH</name>
<dbReference type="PANTHER" id="PTHR45138:SF9">
    <property type="entry name" value="DIGUANYLATE CYCLASE DGCM-RELATED"/>
    <property type="match status" value="1"/>
</dbReference>
<dbReference type="CDD" id="cd01949">
    <property type="entry name" value="GGDEF"/>
    <property type="match status" value="1"/>
</dbReference>
<dbReference type="Proteomes" id="UP001185659">
    <property type="component" value="Unassembled WGS sequence"/>
</dbReference>
<dbReference type="EC" id="2.7.7.65" evidence="1"/>
<dbReference type="PANTHER" id="PTHR45138">
    <property type="entry name" value="REGULATORY COMPONENTS OF SENSORY TRANSDUCTION SYSTEM"/>
    <property type="match status" value="1"/>
</dbReference>
<feature type="transmembrane region" description="Helical" evidence="3">
    <location>
        <begin position="63"/>
        <end position="85"/>
    </location>
</feature>
<reference evidence="5 6" key="1">
    <citation type="submission" date="2023-10" db="EMBL/GenBank/DDBJ databases">
        <authorList>
            <person name="Venkata Ramana C."/>
            <person name="Sasikala C."/>
            <person name="Dhurka M."/>
        </authorList>
    </citation>
    <scope>NUCLEOTIDE SEQUENCE [LARGE SCALE GENOMIC DNA]</scope>
    <source>
        <strain evidence="5 6">KCTC 32151</strain>
    </source>
</reference>
<dbReference type="InterPro" id="IPR000160">
    <property type="entry name" value="GGDEF_dom"/>
</dbReference>
<dbReference type="Gene3D" id="3.30.70.270">
    <property type="match status" value="1"/>
</dbReference>
<dbReference type="SUPFAM" id="SSF55073">
    <property type="entry name" value="Nucleotide cyclase"/>
    <property type="match status" value="1"/>
</dbReference>
<evidence type="ECO:0000256" key="1">
    <source>
        <dbReference type="ARBA" id="ARBA00012528"/>
    </source>
</evidence>
<protein>
    <recommendedName>
        <fullName evidence="1">diguanylate cyclase</fullName>
        <ecNumber evidence="1">2.7.7.65</ecNumber>
    </recommendedName>
</protein>
<dbReference type="Pfam" id="PF00990">
    <property type="entry name" value="GGDEF"/>
    <property type="match status" value="1"/>
</dbReference>
<keyword evidence="5" id="KW-0548">Nucleotidyltransferase</keyword>
<keyword evidence="3" id="KW-0812">Transmembrane</keyword>
<dbReference type="EMBL" id="JAWLIP010000007">
    <property type="protein sequence ID" value="MDV6227644.1"/>
    <property type="molecule type" value="Genomic_DNA"/>
</dbReference>
<dbReference type="InterPro" id="IPR029787">
    <property type="entry name" value="Nucleotide_cyclase"/>
</dbReference>
<evidence type="ECO:0000256" key="3">
    <source>
        <dbReference type="SAM" id="Phobius"/>
    </source>
</evidence>
<comment type="caution">
    <text evidence="5">The sequence shown here is derived from an EMBL/GenBank/DDBJ whole genome shotgun (WGS) entry which is preliminary data.</text>
</comment>
<feature type="transmembrane region" description="Helical" evidence="3">
    <location>
        <begin position="35"/>
        <end position="57"/>
    </location>
</feature>
<evidence type="ECO:0000313" key="5">
    <source>
        <dbReference type="EMBL" id="MDV6227644.1"/>
    </source>
</evidence>